<dbReference type="STRING" id="392421.SAMN04488694_1424"/>
<dbReference type="SUPFAM" id="SSF53850">
    <property type="entry name" value="Periplasmic binding protein-like II"/>
    <property type="match status" value="1"/>
</dbReference>
<dbReference type="EMBL" id="FOIC01000042">
    <property type="protein sequence ID" value="SEU09312.1"/>
    <property type="molecule type" value="Genomic_DNA"/>
</dbReference>
<dbReference type="PANTHER" id="PTHR30024:SF47">
    <property type="entry name" value="TAURINE-BINDING PERIPLASMIC PROTEIN"/>
    <property type="match status" value="1"/>
</dbReference>
<reference evidence="5" key="2">
    <citation type="submission" date="2016-10" db="EMBL/GenBank/DDBJ databases">
        <authorList>
            <person name="de Groot N.N."/>
        </authorList>
    </citation>
    <scope>NUCLEOTIDE SEQUENCE [LARGE SCALE GENOMIC DNA]</scope>
    <source>
        <strain evidence="5">CDM_6</strain>
    </source>
</reference>
<comment type="subcellular location">
    <subcellularLocation>
        <location evidence="1">Periplasm</location>
    </subcellularLocation>
</comment>
<evidence type="ECO:0000313" key="4">
    <source>
        <dbReference type="EMBL" id="SDD62023.1"/>
    </source>
</evidence>
<sequence length="343" mass="36516">MRSQTRRELLRESTGAATLGLTALAGCLGGDNGPIDSLTVAYVPIYPNMQHYVMEQEGFYDDVPATVETKRFSTGPSVVKAFASGEVDAALFGITPSMVLVDKGKQASILAANSREGFKVLGTSTFADLYADHGADAFSRFEAQHGRNVRFGAPPDGSVPDVVLRYWIEQDLGAGELESVVSKSKVPPARAPQTMQAGDIDATIIQEPFATVISDDESVREVAWSGNILDGHPVAVLFAQKRVVDSPDVAEGLVSAHVDATNFIRNNPEVAARDASTVIGSGVSDDLAVRAMESTASNFLSDPHAISSQTETMSQYVADVGKTDGVVGNKRLFHFDAYDAITQ</sequence>
<dbReference type="PANTHER" id="PTHR30024">
    <property type="entry name" value="ALIPHATIC SULFONATES-BINDING PROTEIN-RELATED"/>
    <property type="match status" value="1"/>
</dbReference>
<evidence type="ECO:0000256" key="3">
    <source>
        <dbReference type="ARBA" id="ARBA00022729"/>
    </source>
</evidence>
<name>A0A1I0JH42_9EURY</name>
<comment type="similarity">
    <text evidence="2">Belongs to the bacterial solute-binding protein SsuA/TauA family.</text>
</comment>
<dbReference type="Pfam" id="PF13379">
    <property type="entry name" value="NMT1_2"/>
    <property type="match status" value="1"/>
</dbReference>
<accession>A0A1I0JH42</accession>
<keyword evidence="6" id="KW-1185">Reference proteome</keyword>
<evidence type="ECO:0000313" key="7">
    <source>
        <dbReference type="Proteomes" id="UP000324021"/>
    </source>
</evidence>
<protein>
    <submittedName>
        <fullName evidence="5">NitT/TauT family transport system substrate-binding protein</fullName>
    </submittedName>
</protein>
<dbReference type="Proteomes" id="UP000199320">
    <property type="component" value="Unassembled WGS sequence"/>
</dbReference>
<evidence type="ECO:0000256" key="1">
    <source>
        <dbReference type="ARBA" id="ARBA00004418"/>
    </source>
</evidence>
<organism evidence="5 6">
    <name type="scientific">Natrinema hispanicum</name>
    <dbReference type="NCBI Taxonomy" id="392421"/>
    <lineage>
        <taxon>Archaea</taxon>
        <taxon>Methanobacteriati</taxon>
        <taxon>Methanobacteriota</taxon>
        <taxon>Stenosarchaea group</taxon>
        <taxon>Halobacteria</taxon>
        <taxon>Halobacteriales</taxon>
        <taxon>Natrialbaceae</taxon>
        <taxon>Natrinema</taxon>
    </lineage>
</organism>
<dbReference type="AlphaFoldDB" id="A0A1I0JH42"/>
<reference evidence="6 7" key="1">
    <citation type="submission" date="2016-10" db="EMBL/GenBank/DDBJ databases">
        <authorList>
            <person name="Varghese N."/>
            <person name="Submissions S."/>
        </authorList>
    </citation>
    <scope>NUCLEOTIDE SEQUENCE [LARGE SCALE GENOMIC DNA]</scope>
    <source>
        <strain evidence="4 7">CDM_1</strain>
        <strain evidence="6">CDM_6</strain>
    </source>
</reference>
<evidence type="ECO:0000256" key="2">
    <source>
        <dbReference type="ARBA" id="ARBA00010742"/>
    </source>
</evidence>
<dbReference type="Proteomes" id="UP000324021">
    <property type="component" value="Unassembled WGS sequence"/>
</dbReference>
<evidence type="ECO:0000313" key="6">
    <source>
        <dbReference type="Proteomes" id="UP000199320"/>
    </source>
</evidence>
<dbReference type="RefSeq" id="WP_092935701.1">
    <property type="nucleotide sequence ID" value="NZ_FMZP01000035.1"/>
</dbReference>
<evidence type="ECO:0000313" key="5">
    <source>
        <dbReference type="EMBL" id="SEU09312.1"/>
    </source>
</evidence>
<gene>
    <name evidence="5" type="ORF">SAMN04488694_1424</name>
    <name evidence="4" type="ORF">SAMN05192552_10353</name>
</gene>
<keyword evidence="3" id="KW-0732">Signal</keyword>
<dbReference type="GO" id="GO:0042597">
    <property type="term" value="C:periplasmic space"/>
    <property type="evidence" value="ECO:0007669"/>
    <property type="project" value="UniProtKB-SubCell"/>
</dbReference>
<dbReference type="OrthoDB" id="10037at2157"/>
<dbReference type="EMBL" id="FMZP01000035">
    <property type="protein sequence ID" value="SDD62023.1"/>
    <property type="molecule type" value="Genomic_DNA"/>
</dbReference>
<proteinExistence type="inferred from homology"/>
<dbReference type="Gene3D" id="3.40.190.10">
    <property type="entry name" value="Periplasmic binding protein-like II"/>
    <property type="match status" value="2"/>
</dbReference>
<dbReference type="PROSITE" id="PS51257">
    <property type="entry name" value="PROKAR_LIPOPROTEIN"/>
    <property type="match status" value="1"/>
</dbReference>